<keyword evidence="8" id="KW-0808">Transferase</keyword>
<evidence type="ECO:0000256" key="7">
    <source>
        <dbReference type="PROSITE-ProRule" id="PRU00023"/>
    </source>
</evidence>
<feature type="transmembrane region" description="Helical" evidence="8">
    <location>
        <begin position="498"/>
        <end position="518"/>
    </location>
</feature>
<feature type="repeat" description="ANK" evidence="7">
    <location>
        <begin position="72"/>
        <end position="104"/>
    </location>
</feature>
<feature type="domain" description="Palmitoyltransferase DHHC" evidence="10">
    <location>
        <begin position="410"/>
        <end position="535"/>
    </location>
</feature>
<dbReference type="PROSITE" id="PS50088">
    <property type="entry name" value="ANK_REPEAT"/>
    <property type="match status" value="2"/>
</dbReference>
<dbReference type="EC" id="2.3.1.225" evidence="8"/>
<comment type="domain">
    <text evidence="8">The DHHC domain is required for palmitoyltransferase activity.</text>
</comment>
<dbReference type="InterPro" id="IPR002110">
    <property type="entry name" value="Ankyrin_rpt"/>
</dbReference>
<dbReference type="InterPro" id="IPR001594">
    <property type="entry name" value="Palmitoyltrfase_DHHC"/>
</dbReference>
<comment type="subcellular location">
    <subcellularLocation>
        <location evidence="1">Membrane</location>
        <topology evidence="1">Multi-pass membrane protein</topology>
    </subcellularLocation>
</comment>
<dbReference type="Gene3D" id="1.25.40.20">
    <property type="entry name" value="Ankyrin repeat-containing domain"/>
    <property type="match status" value="1"/>
</dbReference>
<comment type="similarity">
    <text evidence="8">Belongs to the DHHC palmitoyltransferase family.</text>
</comment>
<dbReference type="Pfam" id="PF01529">
    <property type="entry name" value="DHHC"/>
    <property type="match status" value="1"/>
</dbReference>
<evidence type="ECO:0000256" key="9">
    <source>
        <dbReference type="SAM" id="MobiDB-lite"/>
    </source>
</evidence>
<feature type="compositionally biased region" description="Low complexity" evidence="9">
    <location>
        <begin position="1"/>
        <end position="23"/>
    </location>
</feature>
<feature type="transmembrane region" description="Helical" evidence="8">
    <location>
        <begin position="362"/>
        <end position="384"/>
    </location>
</feature>
<dbReference type="GO" id="GO:0016020">
    <property type="term" value="C:membrane"/>
    <property type="evidence" value="ECO:0007669"/>
    <property type="project" value="UniProtKB-SubCell"/>
</dbReference>
<feature type="transmembrane region" description="Helical" evidence="8">
    <location>
        <begin position="307"/>
        <end position="326"/>
    </location>
</feature>
<comment type="catalytic activity">
    <reaction evidence="8">
        <text>L-cysteinyl-[protein] + hexadecanoyl-CoA = S-hexadecanoyl-L-cysteinyl-[protein] + CoA</text>
        <dbReference type="Rhea" id="RHEA:36683"/>
        <dbReference type="Rhea" id="RHEA-COMP:10131"/>
        <dbReference type="Rhea" id="RHEA-COMP:11032"/>
        <dbReference type="ChEBI" id="CHEBI:29950"/>
        <dbReference type="ChEBI" id="CHEBI:57287"/>
        <dbReference type="ChEBI" id="CHEBI:57379"/>
        <dbReference type="ChEBI" id="CHEBI:74151"/>
        <dbReference type="EC" id="2.3.1.225"/>
    </reaction>
</comment>
<evidence type="ECO:0000256" key="3">
    <source>
        <dbReference type="ARBA" id="ARBA00022737"/>
    </source>
</evidence>
<feature type="transmembrane region" description="Helical" evidence="8">
    <location>
        <begin position="281"/>
        <end position="301"/>
    </location>
</feature>
<feature type="region of interest" description="Disordered" evidence="9">
    <location>
        <begin position="1"/>
        <end position="29"/>
    </location>
</feature>
<keyword evidence="3" id="KW-0677">Repeat</keyword>
<keyword evidence="2 8" id="KW-0812">Transmembrane</keyword>
<sequence>MSVASTPSSVSSDDSSTSATTAANNAFVPVHRKRQHGDAKIEAAVKACQIGDIAMVRKVLDENLPPNEYDEEQCTMLHWASINNNVDIIELLIKHGASINKIGGNLKSTPLHWACHVGHLNAIVCLVMNGADAGIRNTNGETAIHVAAHSANSTILAYLLTKFEHLKDARDNCGMSALMIVARESHGMFPIRIFLQFNVFLDFADERKHETALHKAIKRSNYIGAIELIAAGADTTISNHAGNTALCVLDKKKLRYVTNGVKRTRLEKYGTIPQKVLSRDFLLDAAVSILPLLLLSALFALLEFGQYLIAIGLLFISIDIICVIYFQFSIDDATHFPVMYFITMGTSKIVLMIFNAENFSTWYMIVPVGILYTISAILFIWLSIDNSGVIPLYRNPREQFVKWLESDPTDGKFCFTCWVPKPKNSHHCRICNRCVREFDHHCPWVKKCIYRQNLRIFVGLLLSCLIYCTTFLAILIIFLVETTKKLGAVETIQQNGMVIIYAVITVPHIAAFSNIALIQLRQISSDTTTIEEIRKKRREARTETT</sequence>
<dbReference type="EMBL" id="CADEPM010000008">
    <property type="protein sequence ID" value="CAB3409345.1"/>
    <property type="molecule type" value="Genomic_DNA"/>
</dbReference>
<dbReference type="PANTHER" id="PTHR24161">
    <property type="entry name" value="ANK_REP_REGION DOMAIN-CONTAINING PROTEIN-RELATED"/>
    <property type="match status" value="1"/>
</dbReference>
<dbReference type="Proteomes" id="UP000494206">
    <property type="component" value="Unassembled WGS sequence"/>
</dbReference>
<organism evidence="11 12">
    <name type="scientific">Caenorhabditis bovis</name>
    <dbReference type="NCBI Taxonomy" id="2654633"/>
    <lineage>
        <taxon>Eukaryota</taxon>
        <taxon>Metazoa</taxon>
        <taxon>Ecdysozoa</taxon>
        <taxon>Nematoda</taxon>
        <taxon>Chromadorea</taxon>
        <taxon>Rhabditida</taxon>
        <taxon>Rhabditina</taxon>
        <taxon>Rhabditomorpha</taxon>
        <taxon>Rhabditoidea</taxon>
        <taxon>Rhabditidae</taxon>
        <taxon>Peloderinae</taxon>
        <taxon>Caenorhabditis</taxon>
    </lineage>
</organism>
<keyword evidence="5 7" id="KW-0040">ANK repeat</keyword>
<dbReference type="PANTHER" id="PTHR24161:SF124">
    <property type="entry name" value="TRANSIENT RECEPTOR POTENTIAL CHANNEL PYREXIA"/>
    <property type="match status" value="1"/>
</dbReference>
<keyword evidence="6 8" id="KW-0472">Membrane</keyword>
<dbReference type="SMART" id="SM00248">
    <property type="entry name" value="ANK"/>
    <property type="match status" value="5"/>
</dbReference>
<accession>A0A8S1F687</accession>
<evidence type="ECO:0000256" key="2">
    <source>
        <dbReference type="ARBA" id="ARBA00022692"/>
    </source>
</evidence>
<dbReference type="Pfam" id="PF12796">
    <property type="entry name" value="Ank_2"/>
    <property type="match status" value="2"/>
</dbReference>
<evidence type="ECO:0000256" key="6">
    <source>
        <dbReference type="ARBA" id="ARBA00023136"/>
    </source>
</evidence>
<dbReference type="PROSITE" id="PS50297">
    <property type="entry name" value="ANK_REP_REGION"/>
    <property type="match status" value="2"/>
</dbReference>
<evidence type="ECO:0000313" key="12">
    <source>
        <dbReference type="Proteomes" id="UP000494206"/>
    </source>
</evidence>
<proteinExistence type="inferred from homology"/>
<dbReference type="GO" id="GO:0019706">
    <property type="term" value="F:protein-cysteine S-palmitoyltransferase activity"/>
    <property type="evidence" value="ECO:0007669"/>
    <property type="project" value="UniProtKB-EC"/>
</dbReference>
<comment type="caution">
    <text evidence="11">The sequence shown here is derived from an EMBL/GenBank/DDBJ whole genome shotgun (WGS) entry which is preliminary data.</text>
</comment>
<dbReference type="InterPro" id="IPR036770">
    <property type="entry name" value="Ankyrin_rpt-contain_sf"/>
</dbReference>
<evidence type="ECO:0000256" key="4">
    <source>
        <dbReference type="ARBA" id="ARBA00022989"/>
    </source>
</evidence>
<evidence type="ECO:0000256" key="5">
    <source>
        <dbReference type="ARBA" id="ARBA00023043"/>
    </source>
</evidence>
<evidence type="ECO:0000313" key="11">
    <source>
        <dbReference type="EMBL" id="CAB3409345.1"/>
    </source>
</evidence>
<evidence type="ECO:0000259" key="10">
    <source>
        <dbReference type="Pfam" id="PF01529"/>
    </source>
</evidence>
<reference evidence="11 12" key="1">
    <citation type="submission" date="2020-04" db="EMBL/GenBank/DDBJ databases">
        <authorList>
            <person name="Laetsch R D."/>
            <person name="Stevens L."/>
            <person name="Kumar S."/>
            <person name="Blaxter L. M."/>
        </authorList>
    </citation>
    <scope>NUCLEOTIDE SEQUENCE [LARGE SCALE GENOMIC DNA]</scope>
</reference>
<keyword evidence="12" id="KW-1185">Reference proteome</keyword>
<protein>
    <recommendedName>
        <fullName evidence="8">Palmitoyltransferase</fullName>
        <ecNumber evidence="8">2.3.1.225</ecNumber>
    </recommendedName>
</protein>
<dbReference type="AlphaFoldDB" id="A0A8S1F687"/>
<keyword evidence="4 8" id="KW-1133">Transmembrane helix</keyword>
<feature type="transmembrane region" description="Helical" evidence="8">
    <location>
        <begin position="456"/>
        <end position="478"/>
    </location>
</feature>
<evidence type="ECO:0000256" key="8">
    <source>
        <dbReference type="RuleBase" id="RU079119"/>
    </source>
</evidence>
<dbReference type="PROSITE" id="PS50216">
    <property type="entry name" value="DHHC"/>
    <property type="match status" value="1"/>
</dbReference>
<keyword evidence="8" id="KW-0012">Acyltransferase</keyword>
<gene>
    <name evidence="11" type="ORF">CBOVIS_LOCUS11005</name>
</gene>
<dbReference type="SUPFAM" id="SSF48403">
    <property type="entry name" value="Ankyrin repeat"/>
    <property type="match status" value="1"/>
</dbReference>
<dbReference type="OrthoDB" id="6781668at2759"/>
<feature type="repeat" description="ANK" evidence="7">
    <location>
        <begin position="106"/>
        <end position="138"/>
    </location>
</feature>
<evidence type="ECO:0000256" key="1">
    <source>
        <dbReference type="ARBA" id="ARBA00004141"/>
    </source>
</evidence>
<name>A0A8S1F687_9PELO</name>